<evidence type="ECO:0000259" key="1">
    <source>
        <dbReference type="PROSITE" id="PS51192"/>
    </source>
</evidence>
<dbReference type="Pfam" id="PF04851">
    <property type="entry name" value="ResIII"/>
    <property type="match status" value="1"/>
</dbReference>
<dbReference type="GO" id="GO:0004519">
    <property type="term" value="F:endonuclease activity"/>
    <property type="evidence" value="ECO:0007669"/>
    <property type="project" value="UniProtKB-KW"/>
</dbReference>
<name>A0ABX9KIF6_9FUSO</name>
<dbReference type="PANTHER" id="PTHR47396:SF1">
    <property type="entry name" value="ATP-DEPENDENT HELICASE IRC3-RELATED"/>
    <property type="match status" value="1"/>
</dbReference>
<dbReference type="CDD" id="cd18032">
    <property type="entry name" value="DEXHc_RE_I_III_res"/>
    <property type="match status" value="1"/>
</dbReference>
<organism evidence="3 4">
    <name type="scientific">Psychrilyobacter piezotolerans</name>
    <dbReference type="NCBI Taxonomy" id="2293438"/>
    <lineage>
        <taxon>Bacteria</taxon>
        <taxon>Fusobacteriati</taxon>
        <taxon>Fusobacteriota</taxon>
        <taxon>Fusobacteriia</taxon>
        <taxon>Fusobacteriales</taxon>
        <taxon>Fusobacteriaceae</taxon>
        <taxon>Psychrilyobacter</taxon>
    </lineage>
</organism>
<dbReference type="SMART" id="SM00490">
    <property type="entry name" value="HELICc"/>
    <property type="match status" value="1"/>
</dbReference>
<sequence length="790" mass="92528">MENRAVFTGHKQPILPKLQHCIKKAKKIYFIVSFIRDSGMKLLIKTIKEAGSEGKEIKIITSNYLNITEPNALYRLYEVFEKDKNIKIFNNSSISFHPKTYIFEYENGEGEVLVGSSNISYSALMSGVEWNYAFKKSSHEKEYYEFLNEFEELYEKNSVLLTLEWLRKYEQTYRKNKDIIDVVPPKLDLEPIKFQIPALYELSKTREEGHTKAMVTVATGLGKTYLGAFDSLNYKKILFVAHNIEILEQARLSFLSVHKGKTAAFFTGDKKSMDGDILFATIQTLGKKRYLNEEYFPKDHFDYIIVDEFHHADAPTYRRLIDYFEPEFLLGLTATPDRSDNGDIYEICDYNIAYECNFRTGINNGWLVPFEYYGIYDDVDYSSIPWRSGKYDLEALENKLMIEDRSEEILKKYKTYGKNKTIGFCASVKHAKHMEEYFKKNKVRCASILGETSKNDRTQIIKDFRKGDLKLIFVVDVFNEGVDIPDIETVMFLRPTTSYTIFIQQLGRGLRTSEGKDKLRVLDFVGNYKGSHWKPLFLTGNYNPKDPKQKTGSAIDMDLPQGCQANFDLKLIDYLEQERVKKEPLKEKLIHEFFRMESELNKIPSMMDVEARGKYPVDIYIKTFKSWLNFLVDIERADPNELKMWKINIGKDFLSFLEKTAMTKSYKIPTLLSFIEGEQPIGEVSSTTIGENFSEFYSNKLHGKDLNNKKHKNWDTWNIKDFEKLAVENPIKFLSKSSSQFFTYDGDKRVFYLNKKLYEMLKDNKEIIKKIKDRLEYRKTSYFKRKYGEE</sequence>
<reference evidence="3 4" key="1">
    <citation type="submission" date="2018-08" db="EMBL/GenBank/DDBJ databases">
        <title>Draft genome sequence of Psychrilyobacter sp. strain SD5 isolated from Black Sea water.</title>
        <authorList>
            <person name="Yadav S."/>
            <person name="Villanueva L."/>
            <person name="Damste J.S.S."/>
        </authorList>
    </citation>
    <scope>NUCLEOTIDE SEQUENCE [LARGE SCALE GENOMIC DNA]</scope>
    <source>
        <strain evidence="3 4">SD5</strain>
    </source>
</reference>
<evidence type="ECO:0000313" key="3">
    <source>
        <dbReference type="EMBL" id="REI42007.1"/>
    </source>
</evidence>
<feature type="domain" description="Helicase C-terminal" evidence="2">
    <location>
        <begin position="401"/>
        <end position="601"/>
    </location>
</feature>
<keyword evidence="3" id="KW-0540">Nuclease</keyword>
<comment type="caution">
    <text evidence="3">The sequence shown here is derived from an EMBL/GenBank/DDBJ whole genome shotgun (WGS) entry which is preliminary data.</text>
</comment>
<accession>A0ABX9KIF6</accession>
<feature type="domain" description="Helicase ATP-binding" evidence="1">
    <location>
        <begin position="204"/>
        <end position="354"/>
    </location>
</feature>
<proteinExistence type="predicted"/>
<dbReference type="PANTHER" id="PTHR47396">
    <property type="entry name" value="TYPE I RESTRICTION ENZYME ECOKI R PROTEIN"/>
    <property type="match status" value="1"/>
</dbReference>
<dbReference type="RefSeq" id="WP_114641691.1">
    <property type="nucleotide sequence ID" value="NZ_JAACIO010000007.1"/>
</dbReference>
<protein>
    <submittedName>
        <fullName evidence="3">Restriction endonuclease subunit R</fullName>
    </submittedName>
</protein>
<dbReference type="Pfam" id="PF00271">
    <property type="entry name" value="Helicase_C"/>
    <property type="match status" value="1"/>
</dbReference>
<dbReference type="InterPro" id="IPR014001">
    <property type="entry name" value="Helicase_ATP-bd"/>
</dbReference>
<dbReference type="InterPro" id="IPR050742">
    <property type="entry name" value="Helicase_Restrict-Modif_Enz"/>
</dbReference>
<dbReference type="Pfam" id="PF13091">
    <property type="entry name" value="PLDc_2"/>
    <property type="match status" value="1"/>
</dbReference>
<dbReference type="Gene3D" id="3.30.870.10">
    <property type="entry name" value="Endonuclease Chain A"/>
    <property type="match status" value="1"/>
</dbReference>
<evidence type="ECO:0000313" key="4">
    <source>
        <dbReference type="Proteomes" id="UP000263486"/>
    </source>
</evidence>
<dbReference type="SMART" id="SM00487">
    <property type="entry name" value="DEXDc"/>
    <property type="match status" value="1"/>
</dbReference>
<dbReference type="InterPro" id="IPR041025">
    <property type="entry name" value="HNH_repeat"/>
</dbReference>
<dbReference type="PROSITE" id="PS51194">
    <property type="entry name" value="HELICASE_CTER"/>
    <property type="match status" value="1"/>
</dbReference>
<dbReference type="InterPro" id="IPR006935">
    <property type="entry name" value="Helicase/UvrB_N"/>
</dbReference>
<dbReference type="InterPro" id="IPR027417">
    <property type="entry name" value="P-loop_NTPase"/>
</dbReference>
<keyword evidence="3" id="KW-0378">Hydrolase</keyword>
<dbReference type="Gene3D" id="3.40.50.300">
    <property type="entry name" value="P-loop containing nucleotide triphosphate hydrolases"/>
    <property type="match status" value="2"/>
</dbReference>
<gene>
    <name evidence="3" type="ORF">DYH56_04600</name>
</gene>
<dbReference type="InterPro" id="IPR025202">
    <property type="entry name" value="PLD-like_dom"/>
</dbReference>
<dbReference type="PROSITE" id="PS51192">
    <property type="entry name" value="HELICASE_ATP_BIND_1"/>
    <property type="match status" value="1"/>
</dbReference>
<dbReference type="Proteomes" id="UP000263486">
    <property type="component" value="Unassembled WGS sequence"/>
</dbReference>
<dbReference type="Pfam" id="PF18780">
    <property type="entry name" value="HNH_repeat"/>
    <property type="match status" value="1"/>
</dbReference>
<keyword evidence="4" id="KW-1185">Reference proteome</keyword>
<dbReference type="InterPro" id="IPR001650">
    <property type="entry name" value="Helicase_C-like"/>
</dbReference>
<dbReference type="SUPFAM" id="SSF56024">
    <property type="entry name" value="Phospholipase D/nuclease"/>
    <property type="match status" value="1"/>
</dbReference>
<dbReference type="EMBL" id="QUAJ01000006">
    <property type="protein sequence ID" value="REI42007.1"/>
    <property type="molecule type" value="Genomic_DNA"/>
</dbReference>
<evidence type="ECO:0000259" key="2">
    <source>
        <dbReference type="PROSITE" id="PS51194"/>
    </source>
</evidence>
<keyword evidence="3" id="KW-0255">Endonuclease</keyword>
<dbReference type="SUPFAM" id="SSF52540">
    <property type="entry name" value="P-loop containing nucleoside triphosphate hydrolases"/>
    <property type="match status" value="1"/>
</dbReference>
<dbReference type="CDD" id="cd18799">
    <property type="entry name" value="SF2_C_EcoAI-like"/>
    <property type="match status" value="1"/>
</dbReference>